<protein>
    <submittedName>
        <fullName evidence="6">Dipeptide/oligopeptide/nickel ABC transporter ATP-binding protein</fullName>
    </submittedName>
</protein>
<comment type="caution">
    <text evidence="6">The sequence shown here is derived from an EMBL/GenBank/DDBJ whole genome shotgun (WGS) entry which is preliminary data.</text>
</comment>
<reference evidence="6" key="1">
    <citation type="submission" date="2024-05" db="EMBL/GenBank/DDBJ databases">
        <title>Whole genome shotgun sequence of Streptomyces hydrogenans NBRC 13475.</title>
        <authorList>
            <person name="Komaki H."/>
            <person name="Tamura T."/>
        </authorList>
    </citation>
    <scope>NUCLEOTIDE SEQUENCE</scope>
    <source>
        <strain evidence="6">NBRC 13475</strain>
    </source>
</reference>
<gene>
    <name evidence="6" type="ORF">Shyd_75850</name>
</gene>
<evidence type="ECO:0000259" key="5">
    <source>
        <dbReference type="PROSITE" id="PS50893"/>
    </source>
</evidence>
<keyword evidence="4 6" id="KW-0067">ATP-binding</keyword>
<dbReference type="InterPro" id="IPR003439">
    <property type="entry name" value="ABC_transporter-like_ATP-bd"/>
</dbReference>
<dbReference type="PROSITE" id="PS00211">
    <property type="entry name" value="ABC_TRANSPORTER_1"/>
    <property type="match status" value="1"/>
</dbReference>
<name>A0ABQ3PMH5_9ACTN</name>
<organism evidence="6 7">
    <name type="scientific">Streptomyces hydrogenans</name>
    <dbReference type="NCBI Taxonomy" id="1873719"/>
    <lineage>
        <taxon>Bacteria</taxon>
        <taxon>Bacillati</taxon>
        <taxon>Actinomycetota</taxon>
        <taxon>Actinomycetes</taxon>
        <taxon>Kitasatosporales</taxon>
        <taxon>Streptomycetaceae</taxon>
        <taxon>Streptomyces</taxon>
    </lineage>
</organism>
<dbReference type="InterPro" id="IPR050319">
    <property type="entry name" value="ABC_transp_ATP-bind"/>
</dbReference>
<dbReference type="PROSITE" id="PS50893">
    <property type="entry name" value="ABC_TRANSPORTER_2"/>
    <property type="match status" value="1"/>
</dbReference>
<evidence type="ECO:0000313" key="6">
    <source>
        <dbReference type="EMBL" id="GHI26214.1"/>
    </source>
</evidence>
<dbReference type="PANTHER" id="PTHR43776:SF7">
    <property type="entry name" value="D,D-DIPEPTIDE TRANSPORT ATP-BINDING PROTEIN DDPF-RELATED"/>
    <property type="match status" value="1"/>
</dbReference>
<dbReference type="InterPro" id="IPR027417">
    <property type="entry name" value="P-loop_NTPase"/>
</dbReference>
<accession>A0ABQ3PMH5</accession>
<evidence type="ECO:0000313" key="7">
    <source>
        <dbReference type="Proteomes" id="UP001052739"/>
    </source>
</evidence>
<dbReference type="GO" id="GO:0005524">
    <property type="term" value="F:ATP binding"/>
    <property type="evidence" value="ECO:0007669"/>
    <property type="project" value="UniProtKB-KW"/>
</dbReference>
<dbReference type="Gene3D" id="3.40.50.300">
    <property type="entry name" value="P-loop containing nucleotide triphosphate hydrolases"/>
    <property type="match status" value="1"/>
</dbReference>
<evidence type="ECO:0000256" key="1">
    <source>
        <dbReference type="ARBA" id="ARBA00005417"/>
    </source>
</evidence>
<keyword evidence="3" id="KW-0547">Nucleotide-binding</keyword>
<dbReference type="CDD" id="cd03257">
    <property type="entry name" value="ABC_NikE_OppD_transporters"/>
    <property type="match status" value="1"/>
</dbReference>
<dbReference type="PANTHER" id="PTHR43776">
    <property type="entry name" value="TRANSPORT ATP-BINDING PROTEIN"/>
    <property type="match status" value="1"/>
</dbReference>
<sequence length="252" mass="26487">MSSLELRQLRVRYGRFTAVDGVDLMVPDGGITGLVGGSGCGKSSLGRATVGLAPITGGQILVDGTPVAHRPRRGPVQLVFQSPYASLDPRMSIGAAVAEALPPSRWSPRPGATARARAAEAAHYLELVGLDPGRASLTPGELSGGQRQRVALARALAARPGVLVADEITSALDVSVQGAVLNLLRRLQRELRFSLLFISHDLAVVRYLADQVAVMDRGRLVEHGPADRVLHAPGHAVTASLLSCVPTLEENP</sequence>
<evidence type="ECO:0000256" key="3">
    <source>
        <dbReference type="ARBA" id="ARBA00022741"/>
    </source>
</evidence>
<dbReference type="InterPro" id="IPR017871">
    <property type="entry name" value="ABC_transporter-like_CS"/>
</dbReference>
<dbReference type="EMBL" id="BNDW01000102">
    <property type="protein sequence ID" value="GHI26214.1"/>
    <property type="molecule type" value="Genomic_DNA"/>
</dbReference>
<keyword evidence="7" id="KW-1185">Reference proteome</keyword>
<dbReference type="Proteomes" id="UP001052739">
    <property type="component" value="Unassembled WGS sequence"/>
</dbReference>
<dbReference type="InterPro" id="IPR003593">
    <property type="entry name" value="AAA+_ATPase"/>
</dbReference>
<keyword evidence="2" id="KW-0813">Transport</keyword>
<dbReference type="SUPFAM" id="SSF52540">
    <property type="entry name" value="P-loop containing nucleoside triphosphate hydrolases"/>
    <property type="match status" value="1"/>
</dbReference>
<dbReference type="SMART" id="SM00382">
    <property type="entry name" value="AAA"/>
    <property type="match status" value="1"/>
</dbReference>
<feature type="domain" description="ABC transporter" evidence="5">
    <location>
        <begin position="4"/>
        <end position="242"/>
    </location>
</feature>
<comment type="similarity">
    <text evidence="1">Belongs to the ABC transporter superfamily.</text>
</comment>
<evidence type="ECO:0000256" key="2">
    <source>
        <dbReference type="ARBA" id="ARBA00022448"/>
    </source>
</evidence>
<evidence type="ECO:0000256" key="4">
    <source>
        <dbReference type="ARBA" id="ARBA00022840"/>
    </source>
</evidence>
<dbReference type="RefSeq" id="WP_190221613.1">
    <property type="nucleotide sequence ID" value="NZ_BNBS01000003.1"/>
</dbReference>
<dbReference type="Pfam" id="PF00005">
    <property type="entry name" value="ABC_tran"/>
    <property type="match status" value="1"/>
</dbReference>
<proteinExistence type="inferred from homology"/>